<keyword evidence="5" id="KW-1185">Reference proteome</keyword>
<dbReference type="Proteomes" id="UP001141552">
    <property type="component" value="Unassembled WGS sequence"/>
</dbReference>
<dbReference type="GO" id="GO:0003676">
    <property type="term" value="F:nucleic acid binding"/>
    <property type="evidence" value="ECO:0007669"/>
    <property type="project" value="InterPro"/>
</dbReference>
<sequence>MRERERSRSRERVHVISTPESCLEGQLLNPNEAVFDPMEHKEAGDTADNRCLLDTGTPLAPTSPCTPHTVHSPDTHMENIPPSTVGTTSTGSSDRSETGLPPAAPTEGGPTQKFSYLEKLTVGTDHNLSHDPWEDEGEVEVEEGDVFVNEIDGVQMVELTDAFKARLDKPWERAVIVKLLGRPIGFCALQNKIESLWRPRGPYKIIDLAYNYYIVRFWEESDFQHALIDGPWMILGHVLSVQPWSDSFRANTDKIDRVVCWIQFPDFPVNRYHSKIFRVLDNLVGRTVKLDANVKNPDRACFAKVAVSIDLTKPLKNTIMLDGEPIRVTYDGLPDICVTCGRIGHSALACPSSLDAAVPTSNPSPPSNQPSSAFSTLQPPANLVQHAPPTTGDNLTWMNVPKAD</sequence>
<dbReference type="InterPro" id="IPR001878">
    <property type="entry name" value="Znf_CCHC"/>
</dbReference>
<organism evidence="4 5">
    <name type="scientific">Turnera subulata</name>
    <dbReference type="NCBI Taxonomy" id="218843"/>
    <lineage>
        <taxon>Eukaryota</taxon>
        <taxon>Viridiplantae</taxon>
        <taxon>Streptophyta</taxon>
        <taxon>Embryophyta</taxon>
        <taxon>Tracheophyta</taxon>
        <taxon>Spermatophyta</taxon>
        <taxon>Magnoliopsida</taxon>
        <taxon>eudicotyledons</taxon>
        <taxon>Gunneridae</taxon>
        <taxon>Pentapetalae</taxon>
        <taxon>rosids</taxon>
        <taxon>fabids</taxon>
        <taxon>Malpighiales</taxon>
        <taxon>Passifloraceae</taxon>
        <taxon>Turnera</taxon>
    </lineage>
</organism>
<dbReference type="AlphaFoldDB" id="A0A9Q0JDX4"/>
<keyword evidence="1" id="KW-0863">Zinc-finger</keyword>
<name>A0A9Q0JDX4_9ROSI</name>
<dbReference type="Pfam" id="PF14111">
    <property type="entry name" value="DUF4283"/>
    <property type="match status" value="1"/>
</dbReference>
<protein>
    <recommendedName>
        <fullName evidence="3">CCHC-type domain-containing protein</fullName>
    </recommendedName>
</protein>
<keyword evidence="1" id="KW-0862">Zinc</keyword>
<proteinExistence type="predicted"/>
<feature type="region of interest" description="Disordered" evidence="2">
    <location>
        <begin position="48"/>
        <end position="111"/>
    </location>
</feature>
<dbReference type="InterPro" id="IPR040256">
    <property type="entry name" value="At4g02000-like"/>
</dbReference>
<accession>A0A9Q0JDX4</accession>
<evidence type="ECO:0000259" key="3">
    <source>
        <dbReference type="PROSITE" id="PS50158"/>
    </source>
</evidence>
<dbReference type="EMBL" id="JAKUCV010003955">
    <property type="protein sequence ID" value="KAJ4837060.1"/>
    <property type="molecule type" value="Genomic_DNA"/>
</dbReference>
<reference evidence="4" key="2">
    <citation type="journal article" date="2023" name="Plants (Basel)">
        <title>Annotation of the Turnera subulata (Passifloraceae) Draft Genome Reveals the S-Locus Evolved after the Divergence of Turneroideae from Passifloroideae in a Stepwise Manner.</title>
        <authorList>
            <person name="Henning P.M."/>
            <person name="Roalson E.H."/>
            <person name="Mir W."/>
            <person name="McCubbin A.G."/>
            <person name="Shore J.S."/>
        </authorList>
    </citation>
    <scope>NUCLEOTIDE SEQUENCE</scope>
    <source>
        <strain evidence="4">F60SS</strain>
    </source>
</reference>
<keyword evidence="1" id="KW-0479">Metal-binding</keyword>
<reference evidence="4" key="1">
    <citation type="submission" date="2022-02" db="EMBL/GenBank/DDBJ databases">
        <authorList>
            <person name="Henning P.M."/>
            <person name="McCubbin A.G."/>
            <person name="Shore J.S."/>
        </authorList>
    </citation>
    <scope>NUCLEOTIDE SEQUENCE</scope>
    <source>
        <strain evidence="4">F60SS</strain>
        <tissue evidence="4">Leaves</tissue>
    </source>
</reference>
<evidence type="ECO:0000313" key="5">
    <source>
        <dbReference type="Proteomes" id="UP001141552"/>
    </source>
</evidence>
<dbReference type="GO" id="GO:0008270">
    <property type="term" value="F:zinc ion binding"/>
    <property type="evidence" value="ECO:0007669"/>
    <property type="project" value="UniProtKB-KW"/>
</dbReference>
<evidence type="ECO:0000256" key="2">
    <source>
        <dbReference type="SAM" id="MobiDB-lite"/>
    </source>
</evidence>
<feature type="compositionally biased region" description="Low complexity" evidence="2">
    <location>
        <begin position="83"/>
        <end position="93"/>
    </location>
</feature>
<comment type="caution">
    <text evidence="4">The sequence shown here is derived from an EMBL/GenBank/DDBJ whole genome shotgun (WGS) entry which is preliminary data.</text>
</comment>
<dbReference type="PANTHER" id="PTHR31286:SF99">
    <property type="entry name" value="DUF4283 DOMAIN-CONTAINING PROTEIN"/>
    <property type="match status" value="1"/>
</dbReference>
<dbReference type="InterPro" id="IPR025558">
    <property type="entry name" value="DUF4283"/>
</dbReference>
<gene>
    <name evidence="4" type="ORF">Tsubulata_038326</name>
</gene>
<feature type="region of interest" description="Disordered" evidence="2">
    <location>
        <begin position="354"/>
        <end position="404"/>
    </location>
</feature>
<dbReference type="OrthoDB" id="966987at2759"/>
<evidence type="ECO:0000313" key="4">
    <source>
        <dbReference type="EMBL" id="KAJ4837060.1"/>
    </source>
</evidence>
<dbReference type="PROSITE" id="PS50158">
    <property type="entry name" value="ZF_CCHC"/>
    <property type="match status" value="1"/>
</dbReference>
<feature type="domain" description="CCHC-type" evidence="3">
    <location>
        <begin position="337"/>
        <end position="352"/>
    </location>
</feature>
<evidence type="ECO:0000256" key="1">
    <source>
        <dbReference type="PROSITE-ProRule" id="PRU00047"/>
    </source>
</evidence>
<dbReference type="PANTHER" id="PTHR31286">
    <property type="entry name" value="GLYCINE-RICH CELL WALL STRUCTURAL PROTEIN 1.8-LIKE"/>
    <property type="match status" value="1"/>
</dbReference>